<keyword evidence="2" id="KW-0812">Transmembrane</keyword>
<keyword evidence="2" id="KW-1133">Transmembrane helix</keyword>
<feature type="region of interest" description="Disordered" evidence="1">
    <location>
        <begin position="1"/>
        <end position="40"/>
    </location>
</feature>
<evidence type="ECO:0000313" key="3">
    <source>
        <dbReference type="EMBL" id="GFJ82463.1"/>
    </source>
</evidence>
<sequence length="87" mass="9675">MDEGPDRSRFRRLPPRVRPTGTEHDVTPPPAAPEVKYTSPFSPAGNVQAYEQLADYMTTEPRRSVRRIVALAIIGAGLLMVVLIQVF</sequence>
<evidence type="ECO:0000256" key="2">
    <source>
        <dbReference type="SAM" id="Phobius"/>
    </source>
</evidence>
<reference evidence="3 4" key="2">
    <citation type="submission" date="2020-03" db="EMBL/GenBank/DDBJ databases">
        <authorList>
            <person name="Ichikawa N."/>
            <person name="Kimura A."/>
            <person name="Kitahashi Y."/>
            <person name="Uohara A."/>
        </authorList>
    </citation>
    <scope>NUCLEOTIDE SEQUENCE [LARGE SCALE GENOMIC DNA]</scope>
    <source>
        <strain evidence="3 4">NBRC 108639</strain>
    </source>
</reference>
<gene>
    <name evidence="3" type="ORF">Phou_066430</name>
</gene>
<dbReference type="Proteomes" id="UP000482800">
    <property type="component" value="Unassembled WGS sequence"/>
</dbReference>
<dbReference type="RefSeq" id="WP_173063024.1">
    <property type="nucleotide sequence ID" value="NZ_BAABGO010000055.1"/>
</dbReference>
<dbReference type="AlphaFoldDB" id="A0A6V8KB49"/>
<keyword evidence="2" id="KW-0472">Membrane</keyword>
<keyword evidence="4" id="KW-1185">Reference proteome</keyword>
<protein>
    <submittedName>
        <fullName evidence="3">Uncharacterized protein</fullName>
    </submittedName>
</protein>
<comment type="caution">
    <text evidence="3">The sequence shown here is derived from an EMBL/GenBank/DDBJ whole genome shotgun (WGS) entry which is preliminary data.</text>
</comment>
<evidence type="ECO:0000313" key="4">
    <source>
        <dbReference type="Proteomes" id="UP000482800"/>
    </source>
</evidence>
<proteinExistence type="predicted"/>
<reference evidence="3 4" key="1">
    <citation type="submission" date="2020-03" db="EMBL/GenBank/DDBJ databases">
        <title>Whole genome shotgun sequence of Phytohabitans houttuyneae NBRC 108639.</title>
        <authorList>
            <person name="Komaki H."/>
            <person name="Tamura T."/>
        </authorList>
    </citation>
    <scope>NUCLEOTIDE SEQUENCE [LARGE SCALE GENOMIC DNA]</scope>
    <source>
        <strain evidence="3 4">NBRC 108639</strain>
    </source>
</reference>
<name>A0A6V8KB49_9ACTN</name>
<accession>A0A6V8KB49</accession>
<organism evidence="3 4">
    <name type="scientific">Phytohabitans houttuyneae</name>
    <dbReference type="NCBI Taxonomy" id="1076126"/>
    <lineage>
        <taxon>Bacteria</taxon>
        <taxon>Bacillati</taxon>
        <taxon>Actinomycetota</taxon>
        <taxon>Actinomycetes</taxon>
        <taxon>Micromonosporales</taxon>
        <taxon>Micromonosporaceae</taxon>
    </lineage>
</organism>
<feature type="transmembrane region" description="Helical" evidence="2">
    <location>
        <begin position="68"/>
        <end position="86"/>
    </location>
</feature>
<evidence type="ECO:0000256" key="1">
    <source>
        <dbReference type="SAM" id="MobiDB-lite"/>
    </source>
</evidence>
<dbReference type="EMBL" id="BLPF01000002">
    <property type="protein sequence ID" value="GFJ82463.1"/>
    <property type="molecule type" value="Genomic_DNA"/>
</dbReference>